<dbReference type="RefSeq" id="WP_108900490.1">
    <property type="nucleotide sequence ID" value="NZ_CP029185.2"/>
</dbReference>
<accession>A0A2Y9TXF0</accession>
<dbReference type="KEGG" id="lpv:HYN51_07545"/>
<keyword evidence="4" id="KW-1185">Reference proteome</keyword>
<evidence type="ECO:0000313" key="4">
    <source>
        <dbReference type="Proteomes" id="UP000244908"/>
    </source>
</evidence>
<comment type="similarity">
    <text evidence="1">Belongs to the barstar family.</text>
</comment>
<feature type="domain" description="Barstar (barnase inhibitor)" evidence="2">
    <location>
        <begin position="1"/>
        <end position="78"/>
    </location>
</feature>
<gene>
    <name evidence="3" type="ORF">HYN51_07545</name>
</gene>
<dbReference type="Gene3D" id="3.30.370.10">
    <property type="entry name" value="Barstar-like"/>
    <property type="match status" value="1"/>
</dbReference>
<reference evidence="3 4" key="1">
    <citation type="journal article" date="2019" name="Int. J. Syst. Evol. Microbiol.">
        <title>Limnobaculum parvum gen. nov., sp. nov., isolated from a freshwater lake.</title>
        <authorList>
            <person name="Baek C."/>
            <person name="Shin S.K."/>
            <person name="Yi H."/>
        </authorList>
    </citation>
    <scope>NUCLEOTIDE SEQUENCE [LARGE SCALE GENOMIC DNA]</scope>
    <source>
        <strain evidence="3 4">HYN0051</strain>
    </source>
</reference>
<dbReference type="InterPro" id="IPR000468">
    <property type="entry name" value="Barstar"/>
</dbReference>
<dbReference type="InterPro" id="IPR035905">
    <property type="entry name" value="Barstar-like_sf"/>
</dbReference>
<dbReference type="Pfam" id="PF01337">
    <property type="entry name" value="Barstar"/>
    <property type="match status" value="1"/>
</dbReference>
<dbReference type="SUPFAM" id="SSF52038">
    <property type="entry name" value="Barstar-related"/>
    <property type="match status" value="1"/>
</dbReference>
<dbReference type="OrthoDB" id="7575400at2"/>
<sequence>MRSVVFDFANIRSMPDFYLQFADIFLLPDWFGNNLDALWDALTAGIRLPVQIEFTHFDRQSRDFVSLYNLFEEAEQELDGLLSFNSLEDKA</sequence>
<dbReference type="Proteomes" id="UP000244908">
    <property type="component" value="Chromosome"/>
</dbReference>
<evidence type="ECO:0000313" key="3">
    <source>
        <dbReference type="EMBL" id="AWH88418.1"/>
    </source>
</evidence>
<evidence type="ECO:0000256" key="1">
    <source>
        <dbReference type="ARBA" id="ARBA00006845"/>
    </source>
</evidence>
<organism evidence="3 4">
    <name type="scientific">Limnobaculum parvum</name>
    <dbReference type="NCBI Taxonomy" id="2172103"/>
    <lineage>
        <taxon>Bacteria</taxon>
        <taxon>Pseudomonadati</taxon>
        <taxon>Pseudomonadota</taxon>
        <taxon>Gammaproteobacteria</taxon>
        <taxon>Enterobacterales</taxon>
        <taxon>Budviciaceae</taxon>
        <taxon>Limnobaculum</taxon>
    </lineage>
</organism>
<proteinExistence type="inferred from homology"/>
<dbReference type="EMBL" id="CP029185">
    <property type="protein sequence ID" value="AWH88418.1"/>
    <property type="molecule type" value="Genomic_DNA"/>
</dbReference>
<protein>
    <recommendedName>
        <fullName evidence="2">Barstar (barnase inhibitor) domain-containing protein</fullName>
    </recommendedName>
</protein>
<evidence type="ECO:0000259" key="2">
    <source>
        <dbReference type="Pfam" id="PF01337"/>
    </source>
</evidence>
<dbReference type="AlphaFoldDB" id="A0A2Y9TXF0"/>
<name>A0A2Y9TXF0_9GAMM</name>